<organism evidence="2 3">
    <name type="scientific">Salibacterium salarium</name>
    <dbReference type="NCBI Taxonomy" id="284579"/>
    <lineage>
        <taxon>Bacteria</taxon>
        <taxon>Bacillati</taxon>
        <taxon>Bacillota</taxon>
        <taxon>Bacilli</taxon>
        <taxon>Bacillales</taxon>
        <taxon>Bacillaceae</taxon>
    </lineage>
</organism>
<keyword evidence="3" id="KW-1185">Reference proteome</keyword>
<feature type="transmembrane region" description="Helical" evidence="1">
    <location>
        <begin position="141"/>
        <end position="160"/>
    </location>
</feature>
<feature type="transmembrane region" description="Helical" evidence="1">
    <location>
        <begin position="86"/>
        <end position="106"/>
    </location>
</feature>
<feature type="transmembrane region" description="Helical" evidence="1">
    <location>
        <begin position="111"/>
        <end position="129"/>
    </location>
</feature>
<dbReference type="RefSeq" id="WP_125554726.1">
    <property type="nucleotide sequence ID" value="NZ_RBVX01000003.1"/>
</dbReference>
<evidence type="ECO:0000256" key="1">
    <source>
        <dbReference type="SAM" id="Phobius"/>
    </source>
</evidence>
<evidence type="ECO:0000313" key="2">
    <source>
        <dbReference type="EMBL" id="RSL34494.1"/>
    </source>
</evidence>
<comment type="caution">
    <text evidence="2">The sequence shown here is derived from an EMBL/GenBank/DDBJ whole genome shotgun (WGS) entry which is preliminary data.</text>
</comment>
<protein>
    <recommendedName>
        <fullName evidence="4">DUF4401 domain-containing protein</fullName>
    </recommendedName>
</protein>
<sequence>MDEERKEVIINEIKYWKTNKMLPEHYCDFLLMLYTEGEEAEEVESAATIETPSRNKKGMLLGMLLLAFISIGLTCIIIYFTSFSLLVQTLSHIILSILVLTMAFYIKRKDLILFHILICVGALILFLGSTNSVMSFKENNLLLSLTILLNCAVWLMAGFYWRLPYLKWAGAAGILLAILFSLLT</sequence>
<gene>
    <name evidence="2" type="ORF">D7Z54_04905</name>
</gene>
<evidence type="ECO:0000313" key="3">
    <source>
        <dbReference type="Proteomes" id="UP000275076"/>
    </source>
</evidence>
<feature type="transmembrane region" description="Helical" evidence="1">
    <location>
        <begin position="60"/>
        <end position="80"/>
    </location>
</feature>
<dbReference type="AlphaFoldDB" id="A0A428N7Y4"/>
<feature type="transmembrane region" description="Helical" evidence="1">
    <location>
        <begin position="165"/>
        <end position="183"/>
    </location>
</feature>
<name>A0A428N7Y4_9BACI</name>
<proteinExistence type="predicted"/>
<dbReference type="EMBL" id="RBVX01000003">
    <property type="protein sequence ID" value="RSL34494.1"/>
    <property type="molecule type" value="Genomic_DNA"/>
</dbReference>
<keyword evidence="1" id="KW-0812">Transmembrane</keyword>
<dbReference type="Proteomes" id="UP000275076">
    <property type="component" value="Unassembled WGS sequence"/>
</dbReference>
<evidence type="ECO:0008006" key="4">
    <source>
        <dbReference type="Google" id="ProtNLM"/>
    </source>
</evidence>
<reference evidence="2 3" key="1">
    <citation type="submission" date="2018-10" db="EMBL/GenBank/DDBJ databases">
        <title>Draft genome sequence of Bacillus salarius IM0101, isolated from a hypersaline soil in Inner Mongolia, China.</title>
        <authorList>
            <person name="Yamprayoonswat W."/>
            <person name="Boonvisut S."/>
            <person name="Jumpathong W."/>
            <person name="Sittihan S."/>
            <person name="Ruangsuj P."/>
            <person name="Wanthongcharoen S."/>
            <person name="Thongpramul N."/>
            <person name="Pimmason S."/>
            <person name="Yu B."/>
            <person name="Yasawong M."/>
        </authorList>
    </citation>
    <scope>NUCLEOTIDE SEQUENCE [LARGE SCALE GENOMIC DNA]</scope>
    <source>
        <strain evidence="2 3">IM0101</strain>
    </source>
</reference>
<keyword evidence="1" id="KW-0472">Membrane</keyword>
<accession>A0A428N7Y4</accession>
<keyword evidence="1" id="KW-1133">Transmembrane helix</keyword>
<dbReference type="OrthoDB" id="2380880at2"/>